<comment type="caution">
    <text evidence="6">The sequence shown here is derived from an EMBL/GenBank/DDBJ whole genome shotgun (WGS) entry which is preliminary data.</text>
</comment>
<evidence type="ECO:0000256" key="2">
    <source>
        <dbReference type="ARBA" id="ARBA00022741"/>
    </source>
</evidence>
<evidence type="ECO:0000313" key="7">
    <source>
        <dbReference type="Proteomes" id="UP001445335"/>
    </source>
</evidence>
<organism evidence="6 7">
    <name type="scientific">Elliptochloris bilobata</name>
    <dbReference type="NCBI Taxonomy" id="381761"/>
    <lineage>
        <taxon>Eukaryota</taxon>
        <taxon>Viridiplantae</taxon>
        <taxon>Chlorophyta</taxon>
        <taxon>core chlorophytes</taxon>
        <taxon>Trebouxiophyceae</taxon>
        <taxon>Trebouxiophyceae incertae sedis</taxon>
        <taxon>Elliptochloris clade</taxon>
        <taxon>Elliptochloris</taxon>
    </lineage>
</organism>
<evidence type="ECO:0000256" key="5">
    <source>
        <dbReference type="ARBA" id="ARBA00049274"/>
    </source>
</evidence>
<dbReference type="Proteomes" id="UP001445335">
    <property type="component" value="Unassembled WGS sequence"/>
</dbReference>
<dbReference type="AlphaFoldDB" id="A0AAW1RGZ5"/>
<evidence type="ECO:0000256" key="3">
    <source>
        <dbReference type="ARBA" id="ARBA00022840"/>
    </source>
</evidence>
<dbReference type="PANTHER" id="PTHR12241">
    <property type="entry name" value="TUBULIN POLYGLUTAMYLASE"/>
    <property type="match status" value="1"/>
</dbReference>
<dbReference type="GO" id="GO:0000226">
    <property type="term" value="P:microtubule cytoskeleton organization"/>
    <property type="evidence" value="ECO:0007669"/>
    <property type="project" value="TreeGrafter"/>
</dbReference>
<name>A0AAW1RGZ5_9CHLO</name>
<dbReference type="SUPFAM" id="SSF56059">
    <property type="entry name" value="Glutathione synthetase ATP-binding domain-like"/>
    <property type="match status" value="1"/>
</dbReference>
<proteinExistence type="predicted"/>
<keyword evidence="1" id="KW-0436">Ligase</keyword>
<evidence type="ECO:0000313" key="6">
    <source>
        <dbReference type="EMBL" id="KAK9832730.1"/>
    </source>
</evidence>
<evidence type="ECO:0000256" key="1">
    <source>
        <dbReference type="ARBA" id="ARBA00022598"/>
    </source>
</evidence>
<dbReference type="GO" id="GO:0070740">
    <property type="term" value="F:tubulin-glutamic acid ligase activity"/>
    <property type="evidence" value="ECO:0007669"/>
    <property type="project" value="TreeGrafter"/>
</dbReference>
<dbReference type="Gene3D" id="3.30.470.20">
    <property type="entry name" value="ATP-grasp fold, B domain"/>
    <property type="match status" value="1"/>
</dbReference>
<gene>
    <name evidence="6" type="ORF">WJX81_005345</name>
</gene>
<keyword evidence="3" id="KW-0067">ATP-binding</keyword>
<dbReference type="GO" id="GO:0005524">
    <property type="term" value="F:ATP binding"/>
    <property type="evidence" value="ECO:0007669"/>
    <property type="project" value="UniProtKB-KW"/>
</dbReference>
<keyword evidence="2" id="KW-0547">Nucleotide-binding</keyword>
<dbReference type="EMBL" id="JALJOU010000039">
    <property type="protein sequence ID" value="KAK9832730.1"/>
    <property type="molecule type" value="Genomic_DNA"/>
</dbReference>
<comment type="catalytic activity">
    <reaction evidence="5">
        <text>L-glutamyl-[protein] + L-glutamate + ATP = gamma-L-glutamyl-L-glutamyl-[protein] + ADP + phosphate + H(+)</text>
        <dbReference type="Rhea" id="RHEA:60144"/>
        <dbReference type="Rhea" id="RHEA-COMP:10208"/>
        <dbReference type="Rhea" id="RHEA-COMP:15517"/>
        <dbReference type="ChEBI" id="CHEBI:15378"/>
        <dbReference type="ChEBI" id="CHEBI:29973"/>
        <dbReference type="ChEBI" id="CHEBI:29985"/>
        <dbReference type="ChEBI" id="CHEBI:30616"/>
        <dbReference type="ChEBI" id="CHEBI:43474"/>
        <dbReference type="ChEBI" id="CHEBI:143622"/>
        <dbReference type="ChEBI" id="CHEBI:456216"/>
    </reaction>
    <physiologicalReaction direction="left-to-right" evidence="5">
        <dbReference type="Rhea" id="RHEA:60145"/>
    </physiologicalReaction>
</comment>
<dbReference type="GO" id="GO:0036064">
    <property type="term" value="C:ciliary basal body"/>
    <property type="evidence" value="ECO:0007669"/>
    <property type="project" value="TreeGrafter"/>
</dbReference>
<evidence type="ECO:0000256" key="4">
    <source>
        <dbReference type="ARBA" id="ARBA00041448"/>
    </source>
</evidence>
<dbReference type="PANTHER" id="PTHR12241:SF145">
    <property type="entry name" value="TUBULIN POLYGLUTAMYLASE TTLL5"/>
    <property type="match status" value="1"/>
</dbReference>
<dbReference type="Pfam" id="PF03133">
    <property type="entry name" value="TTL"/>
    <property type="match status" value="2"/>
</dbReference>
<dbReference type="GO" id="GO:0015631">
    <property type="term" value="F:tubulin binding"/>
    <property type="evidence" value="ECO:0007669"/>
    <property type="project" value="TreeGrafter"/>
</dbReference>
<protein>
    <recommendedName>
        <fullName evidence="4">Tubulin--tyrosine ligase-like protein 5</fullName>
    </recommendedName>
</protein>
<dbReference type="PROSITE" id="PS51221">
    <property type="entry name" value="TTL"/>
    <property type="match status" value="1"/>
</dbReference>
<accession>A0AAW1RGZ5</accession>
<keyword evidence="7" id="KW-1185">Reference proteome</keyword>
<dbReference type="InterPro" id="IPR004344">
    <property type="entry name" value="TTL/TTLL_fam"/>
</dbReference>
<sequence>MPAPLVRWGSSALAPAEHMLRTLWLSAGGKCAVQDGGAPLRFWIDEYAFSEGETAILRENIEASGGAAVLAGETRMRTMSRKGYYAPSAWDVYWTSRQECYKALPYLGPGQRVSCLPGIAALTDKASLVETLVRAYGELAFSILPRSFLLPEGYWAWRLWREAHAACQQGPGEEVWVLKEDAHRGAGVHVLPIGEAVHEARRQGLNRGAQGSTEDQGPSQGLGGASYDMVQQYVSDQLTIDGRKFYVRAWVLVTAALPLRVYLFDGGVVPFGAPAAGAASSPTSPGVPKPGSSEVAANAGADLIVNLWRLDRGQARTWSVADLRVYLGNVTGSPAAFDGLWAAMQRSIGLAFAAAAGELREEAAALRARPGTTFELVGVDFLVDRGLRPWLLEVNAMPSLARKVLDSGHQIAASSEAAAPLDAFDAQKEASRMSTWCVLGGIISTL</sequence>
<reference evidence="6 7" key="1">
    <citation type="journal article" date="2024" name="Nat. Commun.">
        <title>Phylogenomics reveals the evolutionary origins of lichenization in chlorophyte algae.</title>
        <authorList>
            <person name="Puginier C."/>
            <person name="Libourel C."/>
            <person name="Otte J."/>
            <person name="Skaloud P."/>
            <person name="Haon M."/>
            <person name="Grisel S."/>
            <person name="Petersen M."/>
            <person name="Berrin J.G."/>
            <person name="Delaux P.M."/>
            <person name="Dal Grande F."/>
            <person name="Keller J."/>
        </authorList>
    </citation>
    <scope>NUCLEOTIDE SEQUENCE [LARGE SCALE GENOMIC DNA]</scope>
    <source>
        <strain evidence="6 7">SAG 245.80</strain>
    </source>
</reference>